<protein>
    <submittedName>
        <fullName evidence="6">Alpha/beta hydrolase</fullName>
    </submittedName>
</protein>
<name>A0ABW4SXZ5_9ACTN</name>
<organism evidence="6 7">
    <name type="scientific">Nonomuraea mangrovi</name>
    <dbReference type="NCBI Taxonomy" id="2316207"/>
    <lineage>
        <taxon>Bacteria</taxon>
        <taxon>Bacillati</taxon>
        <taxon>Actinomycetota</taxon>
        <taxon>Actinomycetes</taxon>
        <taxon>Streptosporangiales</taxon>
        <taxon>Streptosporangiaceae</taxon>
        <taxon>Nonomuraea</taxon>
    </lineage>
</organism>
<feature type="compositionally biased region" description="Gly residues" evidence="1">
    <location>
        <begin position="68"/>
        <end position="96"/>
    </location>
</feature>
<feature type="transmembrane region" description="Helical" evidence="2">
    <location>
        <begin position="559"/>
        <end position="580"/>
    </location>
</feature>
<feature type="domain" description="Peptidase S33 tripeptidyl aminopeptidase-like C-terminal" evidence="5">
    <location>
        <begin position="419"/>
        <end position="498"/>
    </location>
</feature>
<accession>A0ABW4SXZ5</accession>
<dbReference type="Gene3D" id="3.40.50.1820">
    <property type="entry name" value="alpha/beta hydrolase"/>
    <property type="match status" value="1"/>
</dbReference>
<evidence type="ECO:0000259" key="5">
    <source>
        <dbReference type="Pfam" id="PF08386"/>
    </source>
</evidence>
<dbReference type="RefSeq" id="WP_379574108.1">
    <property type="nucleotide sequence ID" value="NZ_JBHUFV010000033.1"/>
</dbReference>
<dbReference type="GO" id="GO:0016787">
    <property type="term" value="F:hydrolase activity"/>
    <property type="evidence" value="ECO:0007669"/>
    <property type="project" value="UniProtKB-KW"/>
</dbReference>
<dbReference type="InterPro" id="IPR029058">
    <property type="entry name" value="AB_hydrolase_fold"/>
</dbReference>
<evidence type="ECO:0000256" key="2">
    <source>
        <dbReference type="SAM" id="Phobius"/>
    </source>
</evidence>
<dbReference type="Pfam" id="PF00561">
    <property type="entry name" value="Abhydrolase_1"/>
    <property type="match status" value="1"/>
</dbReference>
<reference evidence="7" key="1">
    <citation type="journal article" date="2019" name="Int. J. Syst. Evol. Microbiol.">
        <title>The Global Catalogue of Microorganisms (GCM) 10K type strain sequencing project: providing services to taxonomists for standard genome sequencing and annotation.</title>
        <authorList>
            <consortium name="The Broad Institute Genomics Platform"/>
            <consortium name="The Broad Institute Genome Sequencing Center for Infectious Disease"/>
            <person name="Wu L."/>
            <person name="Ma J."/>
        </authorList>
    </citation>
    <scope>NUCLEOTIDE SEQUENCE [LARGE SCALE GENOMIC DNA]</scope>
    <source>
        <strain evidence="7">ICMP 6774ER</strain>
    </source>
</reference>
<dbReference type="InterPro" id="IPR005944">
    <property type="entry name" value="Pro_iminopeptidase"/>
</dbReference>
<keyword evidence="2" id="KW-0812">Transmembrane</keyword>
<dbReference type="Proteomes" id="UP001597368">
    <property type="component" value="Unassembled WGS sequence"/>
</dbReference>
<feature type="region of interest" description="Disordered" evidence="1">
    <location>
        <begin position="35"/>
        <end position="106"/>
    </location>
</feature>
<dbReference type="PANTHER" id="PTHR43722:SF1">
    <property type="entry name" value="PROLINE IMINOPEPTIDASE"/>
    <property type="match status" value="1"/>
</dbReference>
<keyword evidence="2" id="KW-0472">Membrane</keyword>
<proteinExistence type="predicted"/>
<dbReference type="Pfam" id="PF08386">
    <property type="entry name" value="Abhydrolase_4"/>
    <property type="match status" value="1"/>
</dbReference>
<evidence type="ECO:0000259" key="4">
    <source>
        <dbReference type="Pfam" id="PF00561"/>
    </source>
</evidence>
<feature type="signal peptide" evidence="3">
    <location>
        <begin position="1"/>
        <end position="21"/>
    </location>
</feature>
<evidence type="ECO:0000256" key="1">
    <source>
        <dbReference type="SAM" id="MobiDB-lite"/>
    </source>
</evidence>
<feature type="domain" description="AB hydrolase-1" evidence="4">
    <location>
        <begin position="147"/>
        <end position="289"/>
    </location>
</feature>
<keyword evidence="6" id="KW-0378">Hydrolase</keyword>
<evidence type="ECO:0000256" key="3">
    <source>
        <dbReference type="SAM" id="SignalP"/>
    </source>
</evidence>
<dbReference type="SUPFAM" id="SSF53474">
    <property type="entry name" value="alpha/beta-Hydrolases"/>
    <property type="match status" value="1"/>
</dbReference>
<feature type="compositionally biased region" description="Basic and acidic residues" evidence="1">
    <location>
        <begin position="43"/>
        <end position="57"/>
    </location>
</feature>
<dbReference type="InterPro" id="IPR013595">
    <property type="entry name" value="Pept_S33_TAP-like_C"/>
</dbReference>
<gene>
    <name evidence="6" type="ORF">ACFSKW_21595</name>
</gene>
<evidence type="ECO:0000313" key="6">
    <source>
        <dbReference type="EMBL" id="MFD1934063.1"/>
    </source>
</evidence>
<comment type="caution">
    <text evidence="6">The sequence shown here is derived from an EMBL/GenBank/DDBJ whole genome shotgun (WGS) entry which is preliminary data.</text>
</comment>
<keyword evidence="3" id="KW-0732">Signal</keyword>
<feature type="transmembrane region" description="Helical" evidence="2">
    <location>
        <begin position="534"/>
        <end position="552"/>
    </location>
</feature>
<dbReference type="InterPro" id="IPR000073">
    <property type="entry name" value="AB_hydrolase_1"/>
</dbReference>
<evidence type="ECO:0000313" key="7">
    <source>
        <dbReference type="Proteomes" id="UP001597368"/>
    </source>
</evidence>
<feature type="transmembrane region" description="Helical" evidence="2">
    <location>
        <begin position="624"/>
        <end position="642"/>
    </location>
</feature>
<keyword evidence="2" id="KW-1133">Transmembrane helix</keyword>
<dbReference type="EMBL" id="JBHUFV010000033">
    <property type="protein sequence ID" value="MFD1934063.1"/>
    <property type="molecule type" value="Genomic_DNA"/>
</dbReference>
<dbReference type="PANTHER" id="PTHR43722">
    <property type="entry name" value="PROLINE IMINOPEPTIDASE"/>
    <property type="match status" value="1"/>
</dbReference>
<feature type="transmembrane region" description="Helical" evidence="2">
    <location>
        <begin position="600"/>
        <end position="617"/>
    </location>
</feature>
<feature type="chain" id="PRO_5046401065" evidence="3">
    <location>
        <begin position="22"/>
        <end position="643"/>
    </location>
</feature>
<sequence length="643" mass="66804">MITRVALAVALVSAPSALPTAGWVNEPVVAAPAGAELGTSAGAERRTGVGTGPERRTGTSVESWSTGPGNGTGPGNESGVGAGNESGAGNGSGVGAGPVEERACPVPMPPGTRCGFLVVPERRDGDRAKTIRVGFAVHRARNPAGDPVVYTSGGPASASIQLTGFLASIFPDRDVVTLEQRGSRYSKPTLGCPETVSAMLDRLRAPRADVAKGALDCRRRHEEQGVDLRGYTTKEIAADVVDLRKALGYARWNLFGVSYSTRVMVDAAAADPEGVSAVVLDSFLPQDVSWYGEADRNLADTVAALGVGDRFEAMVKRLNARPALVPATDPLTGRAFTARLTGDDVATVLAEGLHDASVIAVAPALVDALAEGHDELLRPLADQVGPGLASHEFGLYHAVQCQDEADFPERSRLFTVTSDKEVCAAWKLPASTPTKATTKAPVLVLGGQYDPTTPARTARPAAERLPNARFVEFAGVGHAVFLSTACGARTIAAFVADPVGWKQPCDPSQRGFTSVRPGDLHVTGAPYQALTSPWLAVPLALFALASLAQLVGGALRGRALTAFAGLAGVAFVGLAADAVWGLMKENETALAVGVPHTLEAYGWVAAGSAVLTVAALLRARTIPNILATVIAAGLLVWWWSWFL</sequence>
<keyword evidence="7" id="KW-1185">Reference proteome</keyword>